<comment type="caution">
    <text evidence="1">The sequence shown here is derived from an EMBL/GenBank/DDBJ whole genome shotgun (WGS) entry which is preliminary data.</text>
</comment>
<proteinExistence type="predicted"/>
<name>A0ACB7YAU9_9ERIC</name>
<dbReference type="EMBL" id="CM037158">
    <property type="protein sequence ID" value="KAH7850646.1"/>
    <property type="molecule type" value="Genomic_DNA"/>
</dbReference>
<evidence type="ECO:0000313" key="2">
    <source>
        <dbReference type="Proteomes" id="UP000828048"/>
    </source>
</evidence>
<organism evidence="1 2">
    <name type="scientific">Vaccinium darrowii</name>
    <dbReference type="NCBI Taxonomy" id="229202"/>
    <lineage>
        <taxon>Eukaryota</taxon>
        <taxon>Viridiplantae</taxon>
        <taxon>Streptophyta</taxon>
        <taxon>Embryophyta</taxon>
        <taxon>Tracheophyta</taxon>
        <taxon>Spermatophyta</taxon>
        <taxon>Magnoliopsida</taxon>
        <taxon>eudicotyledons</taxon>
        <taxon>Gunneridae</taxon>
        <taxon>Pentapetalae</taxon>
        <taxon>asterids</taxon>
        <taxon>Ericales</taxon>
        <taxon>Ericaceae</taxon>
        <taxon>Vaccinioideae</taxon>
        <taxon>Vaccinieae</taxon>
        <taxon>Vaccinium</taxon>
    </lineage>
</organism>
<accession>A0ACB7YAU9</accession>
<gene>
    <name evidence="1" type="ORF">Vadar_000863</name>
</gene>
<keyword evidence="2" id="KW-1185">Reference proteome</keyword>
<reference evidence="1 2" key="1">
    <citation type="journal article" date="2021" name="Hortic Res">
        <title>High-quality reference genome and annotation aids understanding of berry development for evergreen blueberry (Vaccinium darrowii).</title>
        <authorList>
            <person name="Yu J."/>
            <person name="Hulse-Kemp A.M."/>
            <person name="Babiker E."/>
            <person name="Staton M."/>
        </authorList>
    </citation>
    <scope>NUCLEOTIDE SEQUENCE [LARGE SCALE GENOMIC DNA]</scope>
    <source>
        <strain evidence="2">cv. NJ 8807/NJ 8810</strain>
        <tissue evidence="1">Young leaf</tissue>
    </source>
</reference>
<dbReference type="Proteomes" id="UP000828048">
    <property type="component" value="Chromosome 8"/>
</dbReference>
<protein>
    <submittedName>
        <fullName evidence="1">Uncharacterized protein</fullName>
    </submittedName>
</protein>
<evidence type="ECO:0000313" key="1">
    <source>
        <dbReference type="EMBL" id="KAH7850646.1"/>
    </source>
</evidence>
<sequence length="402" mass="44605">MAPPPSMMHTSLDSSAGNLNRSTACKRGFKGGALQLRVLDPSHSRGTWQDQGRSQLVKDFHNLRLSFGELSVHNIVFVGQRLCLVGVSVDASDDARVTTSFQSIVDVLRWLYMDHGMPDEFEALVLLLDGDWHEAEPLFEVFNPQGGNEGEGEWTSLPRPPFYPRSSDAGGKEKHCAGRIISHAVVGLLICFFTSNKDYGTQEIEALYAFDVLSCHLEHLNDYKTGCERDVEGLESCSLCKPSLVYGIFHHLLDTENGWFCLLQFGTDNEDLLKGKEHISATVFWLVKKHKDKVSLGRSSHWRLGRTLSPPLDAPRDVSKAVGEIQVFGAEELCSSLFAPGVESFNTFYAAVGFFTMKKVCTPSYYPVDLGEQNAINLVVLDQVVLGCLLDSVCVDLDKTRH</sequence>